<dbReference type="Pfam" id="PF07345">
    <property type="entry name" value="ATPaseInh_sub_z"/>
    <property type="match status" value="1"/>
</dbReference>
<dbReference type="InterPro" id="IPR009945">
    <property type="entry name" value="ATPase_inh_sub_z"/>
</dbReference>
<organism evidence="1 2">
    <name type="scientific">Phaeospirillum tilakii</name>
    <dbReference type="NCBI Taxonomy" id="741673"/>
    <lineage>
        <taxon>Bacteria</taxon>
        <taxon>Pseudomonadati</taxon>
        <taxon>Pseudomonadota</taxon>
        <taxon>Alphaproteobacteria</taxon>
        <taxon>Rhodospirillales</taxon>
        <taxon>Rhodospirillaceae</taxon>
        <taxon>Phaeospirillum</taxon>
    </lineage>
</organism>
<dbReference type="EMBL" id="JBHUIY010000011">
    <property type="protein sequence ID" value="MFD2233590.1"/>
    <property type="molecule type" value="Genomic_DNA"/>
</dbReference>
<dbReference type="InterPro" id="IPR038293">
    <property type="entry name" value="ATPase_inh_sub_z_sf"/>
</dbReference>
<protein>
    <submittedName>
        <fullName evidence="1">DUF1476 domain-containing protein</fullName>
    </submittedName>
</protein>
<gene>
    <name evidence="1" type="ORF">ACFSNB_07210</name>
</gene>
<dbReference type="Proteomes" id="UP001597296">
    <property type="component" value="Unassembled WGS sequence"/>
</dbReference>
<sequence length="108" mass="12253">MTTFDEREKGFEAKYRLDQDQLFKIRMRRGRLFGLWAAERMGLTGAAAEAYARSVVEAEIDYPEAEILPRLSCDLANRGVKLSEGELRERMGQCEAQARAELLAELAP</sequence>
<accession>A0ABW5CBW2</accession>
<evidence type="ECO:0000313" key="1">
    <source>
        <dbReference type="EMBL" id="MFD2233590.1"/>
    </source>
</evidence>
<evidence type="ECO:0000313" key="2">
    <source>
        <dbReference type="Proteomes" id="UP001597296"/>
    </source>
</evidence>
<dbReference type="Gene3D" id="1.10.790.20">
    <property type="entry name" value="Domain of unknown function DUF1476"/>
    <property type="match status" value="1"/>
</dbReference>
<dbReference type="PIRSF" id="PIRSF031780">
    <property type="entry name" value="UCP031780"/>
    <property type="match status" value="1"/>
</dbReference>
<reference evidence="2" key="1">
    <citation type="journal article" date="2019" name="Int. J. Syst. Evol. Microbiol.">
        <title>The Global Catalogue of Microorganisms (GCM) 10K type strain sequencing project: providing services to taxonomists for standard genome sequencing and annotation.</title>
        <authorList>
            <consortium name="The Broad Institute Genomics Platform"/>
            <consortium name="The Broad Institute Genome Sequencing Center for Infectious Disease"/>
            <person name="Wu L."/>
            <person name="Ma J."/>
        </authorList>
    </citation>
    <scope>NUCLEOTIDE SEQUENCE [LARGE SCALE GENOMIC DNA]</scope>
    <source>
        <strain evidence="2">KCTC 15012</strain>
    </source>
</reference>
<dbReference type="RefSeq" id="WP_377315400.1">
    <property type="nucleotide sequence ID" value="NZ_JBHUIY010000011.1"/>
</dbReference>
<keyword evidence="2" id="KW-1185">Reference proteome</keyword>
<name>A0ABW5CBW2_9PROT</name>
<comment type="caution">
    <text evidence="1">The sequence shown here is derived from an EMBL/GenBank/DDBJ whole genome shotgun (WGS) entry which is preliminary data.</text>
</comment>
<proteinExistence type="predicted"/>